<gene>
    <name evidence="3" type="ORF">F503_01352</name>
</gene>
<evidence type="ECO:0000313" key="4">
    <source>
        <dbReference type="Proteomes" id="UP000016923"/>
    </source>
</evidence>
<dbReference type="eggNOG" id="ENOG502SMA9">
    <property type="taxonomic scope" value="Eukaryota"/>
</dbReference>
<dbReference type="Gene3D" id="3.40.50.300">
    <property type="entry name" value="P-loop containing nucleotide triphosphate hydrolases"/>
    <property type="match status" value="1"/>
</dbReference>
<reference evidence="3 4" key="1">
    <citation type="journal article" date="2013" name="BMC Genomics">
        <title>The genome and transcriptome of the pine saprophyte Ophiostoma piceae, and a comparison with the bark beetle-associated pine pathogen Grosmannia clavigera.</title>
        <authorList>
            <person name="Haridas S."/>
            <person name="Wang Y."/>
            <person name="Lim L."/>
            <person name="Massoumi Alamouti S."/>
            <person name="Jackman S."/>
            <person name="Docking R."/>
            <person name="Robertson G."/>
            <person name="Birol I."/>
            <person name="Bohlmann J."/>
            <person name="Breuil C."/>
        </authorList>
    </citation>
    <scope>NUCLEOTIDE SEQUENCE [LARGE SCALE GENOMIC DNA]</scope>
    <source>
        <strain evidence="3 4">UAMH 11346</strain>
    </source>
</reference>
<accession>S3CDG8</accession>
<feature type="domain" description="Nephrocystin 3-like N-terminal" evidence="2">
    <location>
        <begin position="241"/>
        <end position="441"/>
    </location>
</feature>
<name>S3CDG8_OPHP1</name>
<dbReference type="Pfam" id="PF24883">
    <property type="entry name" value="NPHP3_N"/>
    <property type="match status" value="1"/>
</dbReference>
<dbReference type="AlphaFoldDB" id="S3CDG8"/>
<dbReference type="OrthoDB" id="443402at2759"/>
<dbReference type="InterPro" id="IPR027417">
    <property type="entry name" value="P-loop_NTPase"/>
</dbReference>
<proteinExistence type="predicted"/>
<dbReference type="InterPro" id="IPR056884">
    <property type="entry name" value="NPHP3-like_N"/>
</dbReference>
<dbReference type="EMBL" id="KE148161">
    <property type="protein sequence ID" value="EPE04348.1"/>
    <property type="molecule type" value="Genomic_DNA"/>
</dbReference>
<dbReference type="STRING" id="1262450.S3CDG8"/>
<organism evidence="3 4">
    <name type="scientific">Ophiostoma piceae (strain UAMH 11346)</name>
    <name type="common">Sap stain fungus</name>
    <dbReference type="NCBI Taxonomy" id="1262450"/>
    <lineage>
        <taxon>Eukaryota</taxon>
        <taxon>Fungi</taxon>
        <taxon>Dikarya</taxon>
        <taxon>Ascomycota</taxon>
        <taxon>Pezizomycotina</taxon>
        <taxon>Sordariomycetes</taxon>
        <taxon>Sordariomycetidae</taxon>
        <taxon>Ophiostomatales</taxon>
        <taxon>Ophiostomataceae</taxon>
        <taxon>Ophiostoma</taxon>
    </lineage>
</organism>
<evidence type="ECO:0000313" key="3">
    <source>
        <dbReference type="EMBL" id="EPE04348.1"/>
    </source>
</evidence>
<dbReference type="HOGENOM" id="CLU_308611_0_0_1"/>
<dbReference type="VEuPathDB" id="FungiDB:F503_01352"/>
<evidence type="ECO:0000259" key="2">
    <source>
        <dbReference type="Pfam" id="PF24883"/>
    </source>
</evidence>
<keyword evidence="4" id="KW-1185">Reference proteome</keyword>
<dbReference type="SUPFAM" id="SSF52540">
    <property type="entry name" value="P-loop containing nucleoside triphosphate hydrolases"/>
    <property type="match status" value="1"/>
</dbReference>
<dbReference type="PANTHER" id="PTHR10039:SF5">
    <property type="entry name" value="NACHT DOMAIN-CONTAINING PROTEIN"/>
    <property type="match status" value="1"/>
</dbReference>
<dbReference type="PANTHER" id="PTHR10039">
    <property type="entry name" value="AMELOGENIN"/>
    <property type="match status" value="1"/>
</dbReference>
<dbReference type="Proteomes" id="UP000016923">
    <property type="component" value="Unassembled WGS sequence"/>
</dbReference>
<protein>
    <submittedName>
        <fullName evidence="3">Small s protein</fullName>
    </submittedName>
</protein>
<evidence type="ECO:0000256" key="1">
    <source>
        <dbReference type="ARBA" id="ARBA00022737"/>
    </source>
</evidence>
<keyword evidence="1" id="KW-0677">Repeat</keyword>
<sequence length="956" mass="109160">MLDPLTVVELASRTYKAIEFAIDVVTDTIEVYKSPNGMTNPDAHMGTLEEDLDDVSSGIVMLLSPVGNTKQLDHVTAIVNLAGQAQAKCEELKKILGKLKVRNESSWRVAHSLKVVLASLWKRKDVKGLHADLQDFRTAIVLRLNMIQIEENFKLNETLADALEAFQQRAKRTTEVEHRVCERIRNKLHFKSIHEREDGIRAAEDVTLKWLFAPETTDHDEHKHDTSHQQVRNRTTARLIYESWLRGQNENTTAAVPSILHFSGKAGSGKSTLMRHLYSHSKTTDGLRNWAGDRKLIQVSFYFWATALEDLQKSLQGLYRTVLYQALGQYPELGAYLFTDQWSQIQSRVEQGRDDSMNFFDEELMRPNAIKEGFDRLVGKSGGVIKKYCVGLFVDGLDEYAGEHDVHGKQGSLITYNFKQLVTEILSWGKAENVKICVSSRPYADFLQKISGDSASMISLHNLNINDIRLYCQRQFEENEDIDDDDVQSYTEMSGRIAIRSDGVFLWAFYMVKVIMMSYENGDSPAIRLAKLGEVEPNLNAMYDHMLSKVPETERRRSNAMLNLILVGCLSVTALKTVWALWVDDLLGDADFPSLANYHRPYDAAQRDKKLLIAHKRMSLWTCSLLIPANDGFGSELYKPFHRTAIDYLYYRRQSGTLETTLNIRKRDLTDRLFLAEVMYFGKYLSANAIWRFRDNGGSWRSLWKLAKIMQQFSDAEPRRSIADDTSLSPNDYHSDRVRVPSYFHRVLSKQCCVVGETTMFKITAMGLLLHDSHFFKQYGTGYDDLLRSLPMADRFSVLFHYLRQSKLAEAEQHLFYIMDADFHAFLESTDTTIGHPFWAILIAASGCHNLFDSELSAYDSHALLVIFNILLHVVPRHLTPGFDCHFSSGGNTMSVARLVALRTSANADQEVRDLAHGFSVASRKWHAPSGRYPRILFYYAPAKYIDETLQLEIRC</sequence>